<feature type="domain" description="PRC-barrel" evidence="1">
    <location>
        <begin position="13"/>
        <end position="76"/>
    </location>
</feature>
<dbReference type="RefSeq" id="WP_080621219.1">
    <property type="nucleotide sequence ID" value="NZ_CAWMZI010000001.1"/>
</dbReference>
<sequence>MDHSNHIRLQDDELTDAVLTGATVYGPDDENLGHVAHVHGSGREARVVVEVGGFLGIGSKPVAVPAGQLDFMRDEAGTVHAVSTWTKDQLKDMPEHRD</sequence>
<evidence type="ECO:0000313" key="2">
    <source>
        <dbReference type="EMBL" id="ARC36540.1"/>
    </source>
</evidence>
<evidence type="ECO:0000259" key="1">
    <source>
        <dbReference type="Pfam" id="PF05239"/>
    </source>
</evidence>
<dbReference type="InterPro" id="IPR011033">
    <property type="entry name" value="PRC_barrel-like_sf"/>
</dbReference>
<dbReference type="Proteomes" id="UP000191257">
    <property type="component" value="Chromosome"/>
</dbReference>
<dbReference type="Gene3D" id="2.30.30.240">
    <property type="entry name" value="PRC-barrel domain"/>
    <property type="match status" value="1"/>
</dbReference>
<dbReference type="InterPro" id="IPR027275">
    <property type="entry name" value="PRC-brl_dom"/>
</dbReference>
<protein>
    <submittedName>
        <fullName evidence="2">Photosystem reaction center subunit H</fullName>
    </submittedName>
</protein>
<reference evidence="2" key="1">
    <citation type="submission" date="2017-12" db="EMBL/GenBank/DDBJ databases">
        <title>FDA dAtabase for Regulatory Grade micrObial Sequences (FDA-ARGOS): Supporting development and validation of Infectious Disease Dx tests.</title>
        <authorList>
            <person name="Campos J."/>
            <person name="Goldberg B."/>
            <person name="Tallon L."/>
            <person name="Sadzewicz L."/>
            <person name="Sengamalay N."/>
            <person name="Ott S."/>
            <person name="Godinez A."/>
            <person name="Nagaraj S."/>
            <person name="Vyas G."/>
            <person name="Aluvathingal J."/>
            <person name="Nadendla S."/>
            <person name="Geyer C."/>
            <person name="Nandy P."/>
            <person name="Hobson J."/>
            <person name="Sichtig H."/>
        </authorList>
    </citation>
    <scope>NUCLEOTIDE SEQUENCE</scope>
    <source>
        <strain evidence="2">FDAARGOS_252</strain>
    </source>
</reference>
<proteinExistence type="predicted"/>
<dbReference type="KEGG" id="pye:A6J80_09245"/>
<dbReference type="AlphaFoldDB" id="A0A1V0GRV7"/>
<gene>
    <name evidence="2" type="ORF">A6J80_09245</name>
</gene>
<name>A0A1V0GRV7_9RHOB</name>
<dbReference type="eggNOG" id="COG3861">
    <property type="taxonomic scope" value="Bacteria"/>
</dbReference>
<dbReference type="STRING" id="147645.A6J80_09245"/>
<organism evidence="2 3">
    <name type="scientific">Paracoccus yeei</name>
    <dbReference type="NCBI Taxonomy" id="147645"/>
    <lineage>
        <taxon>Bacteria</taxon>
        <taxon>Pseudomonadati</taxon>
        <taxon>Pseudomonadota</taxon>
        <taxon>Alphaproteobacteria</taxon>
        <taxon>Rhodobacterales</taxon>
        <taxon>Paracoccaceae</taxon>
        <taxon>Paracoccus</taxon>
    </lineage>
</organism>
<accession>A0A1V0GRV7</accession>
<dbReference type="Pfam" id="PF05239">
    <property type="entry name" value="PRC"/>
    <property type="match status" value="1"/>
</dbReference>
<evidence type="ECO:0000313" key="3">
    <source>
        <dbReference type="Proteomes" id="UP000191257"/>
    </source>
</evidence>
<dbReference type="SUPFAM" id="SSF50346">
    <property type="entry name" value="PRC-barrel domain"/>
    <property type="match status" value="1"/>
</dbReference>
<keyword evidence="3" id="KW-1185">Reference proteome</keyword>
<dbReference type="EMBL" id="CP020442">
    <property type="protein sequence ID" value="ARC36540.1"/>
    <property type="molecule type" value="Genomic_DNA"/>
</dbReference>